<evidence type="ECO:0000256" key="9">
    <source>
        <dbReference type="ARBA" id="ARBA00023136"/>
    </source>
</evidence>
<accession>A0A835RF10</accession>
<keyword evidence="4 13" id="KW-0808">Transferase</keyword>
<reference evidence="14 15" key="1">
    <citation type="journal article" date="2020" name="Nat. Food">
        <title>A phased Vanilla planifolia genome enables genetic improvement of flavour and production.</title>
        <authorList>
            <person name="Hasing T."/>
            <person name="Tang H."/>
            <person name="Brym M."/>
            <person name="Khazi F."/>
            <person name="Huang T."/>
            <person name="Chambers A.H."/>
        </authorList>
    </citation>
    <scope>NUCLEOTIDE SEQUENCE [LARGE SCALE GENOMIC DNA]</scope>
    <source>
        <tissue evidence="14">Leaf</tissue>
    </source>
</reference>
<dbReference type="InterPro" id="IPR029044">
    <property type="entry name" value="Nucleotide-diphossugar_trans"/>
</dbReference>
<evidence type="ECO:0000256" key="3">
    <source>
        <dbReference type="ARBA" id="ARBA00022676"/>
    </source>
</evidence>
<gene>
    <name evidence="14" type="ORF">HPP92_006747</name>
</gene>
<organism evidence="14 15">
    <name type="scientific">Vanilla planifolia</name>
    <name type="common">Vanilla</name>
    <dbReference type="NCBI Taxonomy" id="51239"/>
    <lineage>
        <taxon>Eukaryota</taxon>
        <taxon>Viridiplantae</taxon>
        <taxon>Streptophyta</taxon>
        <taxon>Embryophyta</taxon>
        <taxon>Tracheophyta</taxon>
        <taxon>Spermatophyta</taxon>
        <taxon>Magnoliopsida</taxon>
        <taxon>Liliopsida</taxon>
        <taxon>Asparagales</taxon>
        <taxon>Orchidaceae</taxon>
        <taxon>Vanilloideae</taxon>
        <taxon>Vanilleae</taxon>
        <taxon>Vanilla</taxon>
    </lineage>
</organism>
<evidence type="ECO:0000256" key="11">
    <source>
        <dbReference type="ARBA" id="ARBA00023316"/>
    </source>
</evidence>
<evidence type="ECO:0000313" key="14">
    <source>
        <dbReference type="EMBL" id="KAG0487936.1"/>
    </source>
</evidence>
<dbReference type="AlphaFoldDB" id="A0A835RF10"/>
<evidence type="ECO:0000256" key="7">
    <source>
        <dbReference type="ARBA" id="ARBA00022989"/>
    </source>
</evidence>
<keyword evidence="10" id="KW-0325">Glycoprotein</keyword>
<protein>
    <recommendedName>
        <fullName evidence="13">Glycosyltransferases</fullName>
        <ecNumber evidence="13">2.4.-.-</ecNumber>
    </recommendedName>
</protein>
<dbReference type="GO" id="GO:0042285">
    <property type="term" value="F:xylosyltransferase activity"/>
    <property type="evidence" value="ECO:0007669"/>
    <property type="project" value="TreeGrafter"/>
</dbReference>
<comment type="similarity">
    <text evidence="2 13">Belongs to the glycosyltransferase 43 family.</text>
</comment>
<dbReference type="GO" id="GO:0009834">
    <property type="term" value="P:plant-type secondary cell wall biogenesis"/>
    <property type="evidence" value="ECO:0007669"/>
    <property type="project" value="TreeGrafter"/>
</dbReference>
<dbReference type="Proteomes" id="UP000636800">
    <property type="component" value="Chromosome 3"/>
</dbReference>
<evidence type="ECO:0000256" key="1">
    <source>
        <dbReference type="ARBA" id="ARBA00004323"/>
    </source>
</evidence>
<keyword evidence="7" id="KW-1133">Transmembrane helix</keyword>
<evidence type="ECO:0000256" key="5">
    <source>
        <dbReference type="ARBA" id="ARBA00022692"/>
    </source>
</evidence>
<evidence type="ECO:0000256" key="10">
    <source>
        <dbReference type="ARBA" id="ARBA00023180"/>
    </source>
</evidence>
<proteinExistence type="inferred from homology"/>
<keyword evidence="8 13" id="KW-0333">Golgi apparatus</keyword>
<evidence type="ECO:0000256" key="8">
    <source>
        <dbReference type="ARBA" id="ARBA00023034"/>
    </source>
</evidence>
<dbReference type="GO" id="GO:0071555">
    <property type="term" value="P:cell wall organization"/>
    <property type="evidence" value="ECO:0007669"/>
    <property type="project" value="UniProtKB-KW"/>
</dbReference>
<dbReference type="GO" id="GO:0010417">
    <property type="term" value="P:glucuronoxylan biosynthetic process"/>
    <property type="evidence" value="ECO:0007669"/>
    <property type="project" value="TreeGrafter"/>
</dbReference>
<dbReference type="EMBL" id="JADCNL010000003">
    <property type="protein sequence ID" value="KAG0487936.1"/>
    <property type="molecule type" value="Genomic_DNA"/>
</dbReference>
<keyword evidence="5" id="KW-0812">Transmembrane</keyword>
<dbReference type="GO" id="GO:0000139">
    <property type="term" value="C:Golgi membrane"/>
    <property type="evidence" value="ECO:0007669"/>
    <property type="project" value="UniProtKB-SubCell"/>
</dbReference>
<dbReference type="OrthoDB" id="289250at2759"/>
<feature type="site" description="Interaction with galactose moiety of substrate glycoprotein" evidence="12">
    <location>
        <position position="206"/>
    </location>
</feature>
<dbReference type="InterPro" id="IPR005027">
    <property type="entry name" value="Glyco_trans_43"/>
</dbReference>
<dbReference type="Gene3D" id="3.90.550.10">
    <property type="entry name" value="Spore Coat Polysaccharide Biosynthesis Protein SpsA, Chain A"/>
    <property type="match status" value="1"/>
</dbReference>
<name>A0A835RF10_VANPL</name>
<dbReference type="Pfam" id="PF03360">
    <property type="entry name" value="Glyco_transf_43"/>
    <property type="match status" value="1"/>
</dbReference>
<comment type="function">
    <text evidence="13">Involved in the synthesis of glucuronoxylan hemicellulose in secondary cell walls.</text>
</comment>
<dbReference type="EC" id="2.4.-.-" evidence="13"/>
<keyword evidence="11 13" id="KW-0961">Cell wall biogenesis/degradation</keyword>
<keyword evidence="6 13" id="KW-0735">Signal-anchor</keyword>
<evidence type="ECO:0000256" key="12">
    <source>
        <dbReference type="PIRSR" id="PIRSR605027-4"/>
    </source>
</evidence>
<dbReference type="GO" id="GO:0015018">
    <property type="term" value="F:galactosylgalactosylxylosylprotein 3-beta-glucuronosyltransferase activity"/>
    <property type="evidence" value="ECO:0007669"/>
    <property type="project" value="InterPro"/>
</dbReference>
<sequence length="488" mass="54405">MGNTYDRPIKKSHPWKKALLHFSLCFAAGCFTGFFSPRPSLISDVEPGILDGSLLVGHPSETQGDMPSPKRQLIVITTTGPAGEFQKAFLWRLARALRLVSPPLLWIIVEASGNAPATAKLLRSTGVMYRHLTYEANDMDPGATARHQRNLALKHVERHRLDGIVHFAGISDVYQLQFFEEIREVEVFGTWPVATVSANRKRVVLEGPICIGSKVIGWQSKDLSSGIIFSKQPTFGQETSNATIETQNPASINISGLAFNSSILWDPERWGRASSIADASQDSIRFVLQMVMEDEKKVMAIPADCSKLLIWKLFSCDNYRLEVKHNKGNLRENVMLIKVANGHRGAILQSLLTKASFLLACLQHYKFYQEKFHVLKLPPFPKKRTKQALAFGRWGLGTELCAAVNQLGVPLRSSAAFIRIPRTDTGKKRGSVARVLDGREKFSFWFSLIHPERFIFLLLGCLSLRKKREETGGVASDLVIPTGKTLPV</sequence>
<evidence type="ECO:0000256" key="13">
    <source>
        <dbReference type="RuleBase" id="RU363127"/>
    </source>
</evidence>
<evidence type="ECO:0000313" key="15">
    <source>
        <dbReference type="Proteomes" id="UP000636800"/>
    </source>
</evidence>
<comment type="caution">
    <text evidence="14">The sequence shown here is derived from an EMBL/GenBank/DDBJ whole genome shotgun (WGS) entry which is preliminary data.</text>
</comment>
<keyword evidence="3" id="KW-0328">Glycosyltransferase</keyword>
<dbReference type="PANTHER" id="PTHR10896">
    <property type="entry name" value="GALACTOSYLGALACTOSYLXYLOSYLPROTEIN 3-BETA-GLUCURONOSYLTRANSFERASE BETA-1,3-GLUCURONYLTRANSFERASE"/>
    <property type="match status" value="1"/>
</dbReference>
<comment type="subcellular location">
    <subcellularLocation>
        <location evidence="1 13">Golgi apparatus membrane</location>
        <topology evidence="1 13">Single-pass type II membrane protein</topology>
    </subcellularLocation>
</comment>
<dbReference type="PROSITE" id="PS51257">
    <property type="entry name" value="PROKAR_LIPOPROTEIN"/>
    <property type="match status" value="1"/>
</dbReference>
<evidence type="ECO:0000256" key="6">
    <source>
        <dbReference type="ARBA" id="ARBA00022968"/>
    </source>
</evidence>
<evidence type="ECO:0000256" key="4">
    <source>
        <dbReference type="ARBA" id="ARBA00022679"/>
    </source>
</evidence>
<dbReference type="SUPFAM" id="SSF53448">
    <property type="entry name" value="Nucleotide-diphospho-sugar transferases"/>
    <property type="match status" value="1"/>
</dbReference>
<dbReference type="PANTHER" id="PTHR10896:SF59">
    <property type="entry name" value="BETA-1,4-XYLOSYLTRANSFERASE IRX9"/>
    <property type="match status" value="1"/>
</dbReference>
<keyword evidence="9" id="KW-0472">Membrane</keyword>
<keyword evidence="15" id="KW-1185">Reference proteome</keyword>
<evidence type="ECO:0000256" key="2">
    <source>
        <dbReference type="ARBA" id="ARBA00007706"/>
    </source>
</evidence>